<dbReference type="Pfam" id="PF00271">
    <property type="entry name" value="Helicase_C"/>
    <property type="match status" value="1"/>
</dbReference>
<dbReference type="PANTHER" id="PTHR47964">
    <property type="entry name" value="ATP-DEPENDENT DNA HELICASE HOMOLOG RECG, CHLOROPLASTIC"/>
    <property type="match status" value="1"/>
</dbReference>
<feature type="domain" description="Helicase ATP-binding" evidence="8">
    <location>
        <begin position="361"/>
        <end position="527"/>
    </location>
</feature>
<keyword evidence="11" id="KW-1185">Reference proteome</keyword>
<keyword evidence="3" id="KW-0378">Hydrolase</keyword>
<name>A0ABS5UT85_9BIFI</name>
<evidence type="ECO:0000313" key="11">
    <source>
        <dbReference type="Proteomes" id="UP000711736"/>
    </source>
</evidence>
<organism evidence="10 11">
    <name type="scientific">Bifidobacterium colobi</name>
    <dbReference type="NCBI Taxonomy" id="2809026"/>
    <lineage>
        <taxon>Bacteria</taxon>
        <taxon>Bacillati</taxon>
        <taxon>Actinomycetota</taxon>
        <taxon>Actinomycetes</taxon>
        <taxon>Bifidobacteriales</taxon>
        <taxon>Bifidobacteriaceae</taxon>
        <taxon>Bifidobacterium</taxon>
    </lineage>
</organism>
<dbReference type="InterPro" id="IPR027417">
    <property type="entry name" value="P-loop_NTPase"/>
</dbReference>
<evidence type="ECO:0000256" key="6">
    <source>
        <dbReference type="ARBA" id="ARBA00023125"/>
    </source>
</evidence>
<evidence type="ECO:0000259" key="9">
    <source>
        <dbReference type="PROSITE" id="PS51194"/>
    </source>
</evidence>
<proteinExistence type="predicted"/>
<gene>
    <name evidence="10" type="ORF">JS530_00310</name>
</gene>
<dbReference type="InterPro" id="IPR012340">
    <property type="entry name" value="NA-bd_OB-fold"/>
</dbReference>
<dbReference type="SUPFAM" id="SSF50249">
    <property type="entry name" value="Nucleic acid-binding proteins"/>
    <property type="match status" value="1"/>
</dbReference>
<dbReference type="SUPFAM" id="SSF52540">
    <property type="entry name" value="P-loop containing nucleoside triphosphate hydrolases"/>
    <property type="match status" value="2"/>
</dbReference>
<feature type="domain" description="Helicase C-terminal" evidence="9">
    <location>
        <begin position="596"/>
        <end position="745"/>
    </location>
</feature>
<dbReference type="Gene3D" id="2.40.50.140">
    <property type="entry name" value="Nucleic acid-binding proteins"/>
    <property type="match status" value="1"/>
</dbReference>
<dbReference type="InterPro" id="IPR001650">
    <property type="entry name" value="Helicase_C-like"/>
</dbReference>
<dbReference type="Pfam" id="PF19833">
    <property type="entry name" value="RecG_dom3_C"/>
    <property type="match status" value="1"/>
</dbReference>
<protein>
    <submittedName>
        <fullName evidence="10">ATP-dependent DNA helicase RecG</fullName>
    </submittedName>
</protein>
<reference evidence="10 11" key="1">
    <citation type="journal article" date="2021" name="Environ. Microbiol.">
        <title>Genetic insights into the dark matter of the mammalian gut microbiota through targeted genome reconstruction.</title>
        <authorList>
            <person name="Lugli G.A."/>
            <person name="Alessandri G."/>
            <person name="Milani C."/>
            <person name="Viappiani A."/>
            <person name="Fontana F."/>
            <person name="Tarracchini C."/>
            <person name="Mancabelli L."/>
            <person name="Argentini C."/>
            <person name="Ruiz L."/>
            <person name="Margolles A."/>
            <person name="van Sinderen D."/>
            <person name="Turroni F."/>
            <person name="Ventura M."/>
        </authorList>
    </citation>
    <scope>NUCLEOTIDE SEQUENCE [LARGE SCALE GENOMIC DNA]</scope>
    <source>
        <strain evidence="10 11">LC6</strain>
    </source>
</reference>
<dbReference type="Pfam" id="PF00270">
    <property type="entry name" value="DEAD"/>
    <property type="match status" value="1"/>
</dbReference>
<comment type="caution">
    <text evidence="10">The sequence shown here is derived from an EMBL/GenBank/DDBJ whole genome shotgun (WGS) entry which is preliminary data.</text>
</comment>
<evidence type="ECO:0000256" key="4">
    <source>
        <dbReference type="ARBA" id="ARBA00022806"/>
    </source>
</evidence>
<evidence type="ECO:0000256" key="5">
    <source>
        <dbReference type="ARBA" id="ARBA00022840"/>
    </source>
</evidence>
<dbReference type="SMART" id="SM00487">
    <property type="entry name" value="DEXDc"/>
    <property type="match status" value="1"/>
</dbReference>
<dbReference type="PROSITE" id="PS51192">
    <property type="entry name" value="HELICASE_ATP_BIND_1"/>
    <property type="match status" value="1"/>
</dbReference>
<dbReference type="SMART" id="SM00490">
    <property type="entry name" value="HELICc"/>
    <property type="match status" value="1"/>
</dbReference>
<evidence type="ECO:0000256" key="3">
    <source>
        <dbReference type="ARBA" id="ARBA00022801"/>
    </source>
</evidence>
<dbReference type="EMBL" id="JAFEJU010000001">
    <property type="protein sequence ID" value="MBT1173978.1"/>
    <property type="molecule type" value="Genomic_DNA"/>
</dbReference>
<dbReference type="PROSITE" id="PS51194">
    <property type="entry name" value="HELICASE_CTER"/>
    <property type="match status" value="1"/>
</dbReference>
<dbReference type="InterPro" id="IPR047112">
    <property type="entry name" value="RecG/Mfd"/>
</dbReference>
<evidence type="ECO:0000256" key="1">
    <source>
        <dbReference type="ARBA" id="ARBA00022741"/>
    </source>
</evidence>
<keyword evidence="7" id="KW-0234">DNA repair</keyword>
<keyword evidence="5" id="KW-0067">ATP-binding</keyword>
<keyword evidence="1" id="KW-0547">Nucleotide-binding</keyword>
<keyword evidence="6" id="KW-0238">DNA-binding</keyword>
<accession>A0ABS5UT85</accession>
<evidence type="ECO:0000256" key="7">
    <source>
        <dbReference type="ARBA" id="ARBA00023204"/>
    </source>
</evidence>
<dbReference type="Proteomes" id="UP000711736">
    <property type="component" value="Unassembled WGS sequence"/>
</dbReference>
<evidence type="ECO:0000256" key="2">
    <source>
        <dbReference type="ARBA" id="ARBA00022763"/>
    </source>
</evidence>
<dbReference type="InterPro" id="IPR011545">
    <property type="entry name" value="DEAD/DEAH_box_helicase_dom"/>
</dbReference>
<dbReference type="PANTHER" id="PTHR47964:SF1">
    <property type="entry name" value="ATP-DEPENDENT DNA HELICASE HOMOLOG RECG, CHLOROPLASTIC"/>
    <property type="match status" value="1"/>
</dbReference>
<dbReference type="InterPro" id="IPR014001">
    <property type="entry name" value="Helicase_ATP-bd"/>
</dbReference>
<keyword evidence="2" id="KW-0227">DNA damage</keyword>
<dbReference type="RefSeq" id="WP_214375305.1">
    <property type="nucleotide sequence ID" value="NZ_JAFEJU010000001.1"/>
</dbReference>
<dbReference type="CDD" id="cd04488">
    <property type="entry name" value="RecG_wedge_OBF"/>
    <property type="match status" value="1"/>
</dbReference>
<evidence type="ECO:0000313" key="10">
    <source>
        <dbReference type="EMBL" id="MBT1173978.1"/>
    </source>
</evidence>
<keyword evidence="4 10" id="KW-0347">Helicase</keyword>
<dbReference type="GO" id="GO:0004386">
    <property type="term" value="F:helicase activity"/>
    <property type="evidence" value="ECO:0007669"/>
    <property type="project" value="UniProtKB-KW"/>
</dbReference>
<sequence length="817" mass="87678">MSITLSTALGSLITNKRRVSALKSLGVTTVGEALTYYPFRVTDPVPLTTIRQAQLGQQMAFVATVRDVRVVPGRMLRVIATVDDADFARTRNLPGGTAQLTFFGGRKNYIDWVSMRLKSSPVLVVSGTPSEYMGQLQFTHPDFLTVAPPAQAAASQPVGAKLKYDADSIDEALVRVTRPRPIYHASSRISSEHIHETIVDLLWMMGARTSTSPEASGIAGAAMLVPPSTDSIAVQPGETQSAVGVLAQTIPDILPERIRTAKGLMHRAEAFLAIHDPDSRARFNEAIETLRYEEAFIAQVSLLKARSHAHTSAAHPCPLPTGNTSDHASSSAHHLRDQFIASLPFSLTAGQQHVIDDIATDLARDWPMQRLLQGEVGSGKTVVALAAMLQAVGAGYQAVLVAPTQVLAEQHAETIGAMVADLTPHVPVTLLTGGMKLAARRKALAAAASGEPGIIVATHAAFSKTFQAPHLALVVIDEQHRFGVEQRESLNAKTDDGTTPHLLVMTATPIPRTAAMTWFGDLDISWLTELPGGRKPIRTVVVNEADAPTMVRMFQHIRARIDAGERAYIVCPRIDDDAEAAAAAGKRKRGDDDTVGIDNPYETYDDNGEAEARPPLHSVEEIAGRLQKLPQFAGIQFATLTGRDKDDVKTQVMADFAAGKTPVLVSTTVIEVGVDVKQASCIVIFDADRYGLSQLHQLRGRVGRGGTNSWAFLISRAEPGSIAEQRLEVIHNSLDGAEIAQADLEFRGAGDVLGDAQSGGKSSLKLLRVVKDADMIADARARAEQLLAVDPELTDEVQLAGAVLDFTRGNETFLTSS</sequence>
<dbReference type="Gene3D" id="3.40.50.300">
    <property type="entry name" value="P-loop containing nucleotide triphosphate hydrolases"/>
    <property type="match status" value="2"/>
</dbReference>
<evidence type="ECO:0000259" key="8">
    <source>
        <dbReference type="PROSITE" id="PS51192"/>
    </source>
</evidence>
<dbReference type="InterPro" id="IPR045562">
    <property type="entry name" value="RecG_dom3_C"/>
</dbReference>